<dbReference type="AlphaFoldDB" id="A0A1M6CXG1"/>
<proteinExistence type="predicted"/>
<keyword evidence="2" id="KW-1185">Reference proteome</keyword>
<dbReference type="Proteomes" id="UP000184488">
    <property type="component" value="Unassembled WGS sequence"/>
</dbReference>
<evidence type="ECO:0000313" key="2">
    <source>
        <dbReference type="Proteomes" id="UP000184488"/>
    </source>
</evidence>
<reference evidence="2" key="1">
    <citation type="submission" date="2016-11" db="EMBL/GenBank/DDBJ databases">
        <authorList>
            <person name="Varghese N."/>
            <person name="Submissions S."/>
        </authorList>
    </citation>
    <scope>NUCLEOTIDE SEQUENCE [LARGE SCALE GENOMIC DNA]</scope>
    <source>
        <strain evidence="2">DSM 18829</strain>
    </source>
</reference>
<evidence type="ECO:0000313" key="1">
    <source>
        <dbReference type="EMBL" id="SHI65428.1"/>
    </source>
</evidence>
<dbReference type="EMBL" id="FQZI01000002">
    <property type="protein sequence ID" value="SHI65428.1"/>
    <property type="molecule type" value="Genomic_DNA"/>
</dbReference>
<name>A0A1M6CXG1_9FLAO</name>
<gene>
    <name evidence="1" type="ORF">SAMN05444363_1138</name>
</gene>
<protein>
    <submittedName>
        <fullName evidence="1">Uncharacterized protein</fullName>
    </submittedName>
</protein>
<accession>A0A1M6CXG1</accession>
<sequence length="29" mass="3497">MIGERYNDSKFGQSGEYEELKKILEQYKL</sequence>
<organism evidence="1 2">
    <name type="scientific">Flavobacterium terrae</name>
    <dbReference type="NCBI Taxonomy" id="415425"/>
    <lineage>
        <taxon>Bacteria</taxon>
        <taxon>Pseudomonadati</taxon>
        <taxon>Bacteroidota</taxon>
        <taxon>Flavobacteriia</taxon>
        <taxon>Flavobacteriales</taxon>
        <taxon>Flavobacteriaceae</taxon>
        <taxon>Flavobacterium</taxon>
    </lineage>
</organism>